<accession>A0ABP9BC24</accession>
<sequence>MGLLFLVLRNSNRMPSSVISAFDFNPDQHILKIKFVSGMNYSYFNVPVSVYKSLKRAKSKGSYFNRHIRNNYSFKKQG</sequence>
<dbReference type="Proteomes" id="UP001501411">
    <property type="component" value="Unassembled WGS sequence"/>
</dbReference>
<proteinExistence type="predicted"/>
<feature type="domain" description="KTSC" evidence="1">
    <location>
        <begin position="16"/>
        <end position="72"/>
    </location>
</feature>
<dbReference type="InterPro" id="IPR025309">
    <property type="entry name" value="KTSC_dom"/>
</dbReference>
<gene>
    <name evidence="2" type="ORF">GCM10023231_21250</name>
</gene>
<evidence type="ECO:0000313" key="2">
    <source>
        <dbReference type="EMBL" id="GAA4792813.1"/>
    </source>
</evidence>
<comment type="caution">
    <text evidence="2">The sequence shown here is derived from an EMBL/GenBank/DDBJ whole genome shotgun (WGS) entry which is preliminary data.</text>
</comment>
<evidence type="ECO:0000259" key="1">
    <source>
        <dbReference type="Pfam" id="PF13619"/>
    </source>
</evidence>
<name>A0ABP9BC24_9SPHI</name>
<dbReference type="Pfam" id="PF13619">
    <property type="entry name" value="KTSC"/>
    <property type="match status" value="1"/>
</dbReference>
<organism evidence="2 3">
    <name type="scientific">Olivibacter ginsenosidimutans</name>
    <dbReference type="NCBI Taxonomy" id="1176537"/>
    <lineage>
        <taxon>Bacteria</taxon>
        <taxon>Pseudomonadati</taxon>
        <taxon>Bacteroidota</taxon>
        <taxon>Sphingobacteriia</taxon>
        <taxon>Sphingobacteriales</taxon>
        <taxon>Sphingobacteriaceae</taxon>
        <taxon>Olivibacter</taxon>
    </lineage>
</organism>
<dbReference type="RefSeq" id="WP_345231754.1">
    <property type="nucleotide sequence ID" value="NZ_BAABIQ010000033.1"/>
</dbReference>
<dbReference type="EMBL" id="BAABIQ010000033">
    <property type="protein sequence ID" value="GAA4792813.1"/>
    <property type="molecule type" value="Genomic_DNA"/>
</dbReference>
<reference evidence="3" key="1">
    <citation type="journal article" date="2019" name="Int. J. Syst. Evol. Microbiol.">
        <title>The Global Catalogue of Microorganisms (GCM) 10K type strain sequencing project: providing services to taxonomists for standard genome sequencing and annotation.</title>
        <authorList>
            <consortium name="The Broad Institute Genomics Platform"/>
            <consortium name="The Broad Institute Genome Sequencing Center for Infectious Disease"/>
            <person name="Wu L."/>
            <person name="Ma J."/>
        </authorList>
    </citation>
    <scope>NUCLEOTIDE SEQUENCE [LARGE SCALE GENOMIC DNA]</scope>
    <source>
        <strain evidence="3">JCM 18200</strain>
    </source>
</reference>
<evidence type="ECO:0000313" key="3">
    <source>
        <dbReference type="Proteomes" id="UP001501411"/>
    </source>
</evidence>
<keyword evidence="3" id="KW-1185">Reference proteome</keyword>
<protein>
    <submittedName>
        <fullName evidence="2">KTSC domain-containing protein</fullName>
    </submittedName>
</protein>